<organism evidence="1 2">
    <name type="scientific">Serendipita indica (strain DSM 11827)</name>
    <name type="common">Root endophyte fungus</name>
    <name type="synonym">Piriformospora indica</name>
    <dbReference type="NCBI Taxonomy" id="1109443"/>
    <lineage>
        <taxon>Eukaryota</taxon>
        <taxon>Fungi</taxon>
        <taxon>Dikarya</taxon>
        <taxon>Basidiomycota</taxon>
        <taxon>Agaricomycotina</taxon>
        <taxon>Agaricomycetes</taxon>
        <taxon>Sebacinales</taxon>
        <taxon>Serendipitaceae</taxon>
        <taxon>Serendipita</taxon>
    </lineage>
</organism>
<protein>
    <submittedName>
        <fullName evidence="1">Uncharacterized protein</fullName>
    </submittedName>
</protein>
<keyword evidence="2" id="KW-1185">Reference proteome</keyword>
<reference evidence="1 2" key="1">
    <citation type="journal article" date="2011" name="PLoS Pathog.">
        <title>Endophytic Life Strategies Decoded by Genome and Transcriptome Analyses of the Mutualistic Root Symbiont Piriformospora indica.</title>
        <authorList>
            <person name="Zuccaro A."/>
            <person name="Lahrmann U."/>
            <person name="Guldener U."/>
            <person name="Langen G."/>
            <person name="Pfiffi S."/>
            <person name="Biedenkopf D."/>
            <person name="Wong P."/>
            <person name="Samans B."/>
            <person name="Grimm C."/>
            <person name="Basiewicz M."/>
            <person name="Murat C."/>
            <person name="Martin F."/>
            <person name="Kogel K.H."/>
        </authorList>
    </citation>
    <scope>NUCLEOTIDE SEQUENCE [LARGE SCALE GENOMIC DNA]</scope>
    <source>
        <strain evidence="1 2">DSM 11827</strain>
    </source>
</reference>
<dbReference type="HOGENOM" id="CLU_2321247_0_0_1"/>
<evidence type="ECO:0000313" key="1">
    <source>
        <dbReference type="EMBL" id="CCA76441.1"/>
    </source>
</evidence>
<dbReference type="InParanoid" id="G4TYP8"/>
<accession>G4TYP8</accession>
<name>G4TYP8_SERID</name>
<comment type="caution">
    <text evidence="1">The sequence shown here is derived from an EMBL/GenBank/DDBJ whole genome shotgun (WGS) entry which is preliminary data.</text>
</comment>
<evidence type="ECO:0000313" key="2">
    <source>
        <dbReference type="Proteomes" id="UP000007148"/>
    </source>
</evidence>
<dbReference type="EMBL" id="CAFZ01000755">
    <property type="protein sequence ID" value="CCA76441.1"/>
    <property type="molecule type" value="Genomic_DNA"/>
</dbReference>
<dbReference type="AlphaFoldDB" id="G4TYP8"/>
<gene>
    <name evidence="1" type="ORF">PIIN_10434</name>
</gene>
<sequence>MGPSDGHYSVLIGIYSLLSTMKSYIDPVPRHVVDSNPSSNGILTCNASSGSLPYAFNSVQTLRLLNHFHFNQGLPLKGWNRSPSSVESITDLQGFGGET</sequence>
<dbReference type="Proteomes" id="UP000007148">
    <property type="component" value="Unassembled WGS sequence"/>
</dbReference>
<proteinExistence type="predicted"/>